<organism evidence="2">
    <name type="scientific">Salmonella enterica</name>
    <name type="common">Salmonella choleraesuis</name>
    <dbReference type="NCBI Taxonomy" id="28901"/>
    <lineage>
        <taxon>Bacteria</taxon>
        <taxon>Pseudomonadati</taxon>
        <taxon>Pseudomonadota</taxon>
        <taxon>Gammaproteobacteria</taxon>
        <taxon>Enterobacterales</taxon>
        <taxon>Enterobacteriaceae</taxon>
        <taxon>Salmonella</taxon>
    </lineage>
</organism>
<evidence type="ECO:0000256" key="1">
    <source>
        <dbReference type="SAM" id="Coils"/>
    </source>
</evidence>
<name>A0A742ZKL5_SALER</name>
<feature type="coiled-coil region" evidence="1">
    <location>
        <begin position="43"/>
        <end position="70"/>
    </location>
</feature>
<dbReference type="EMBL" id="DAAUKO010000015">
    <property type="protein sequence ID" value="HAF1615728.1"/>
    <property type="molecule type" value="Genomic_DNA"/>
</dbReference>
<accession>A0A742ZKL5</accession>
<reference evidence="2" key="1">
    <citation type="journal article" date="2018" name="Genome Biol.">
        <title>SKESA: strategic k-mer extension for scrupulous assemblies.</title>
        <authorList>
            <person name="Souvorov A."/>
            <person name="Agarwala R."/>
            <person name="Lipman D.J."/>
        </authorList>
    </citation>
    <scope>NUCLEOTIDE SEQUENCE</scope>
    <source>
        <strain evidence="2">MA.03-3818</strain>
    </source>
</reference>
<gene>
    <name evidence="2" type="ORF">G9B49_004755</name>
</gene>
<sequence length="78" mass="9034">MKIISITIHFCSALYRCYPVIFPRSGLLRPNKSFQNINGPLLTRTVEEQKEQAERELADAVQTVDDLEVRSQYDENYA</sequence>
<proteinExistence type="predicted"/>
<evidence type="ECO:0000313" key="2">
    <source>
        <dbReference type="EMBL" id="HAF1615728.1"/>
    </source>
</evidence>
<keyword evidence="1" id="KW-0175">Coiled coil</keyword>
<reference evidence="2" key="2">
    <citation type="submission" date="2020-02" db="EMBL/GenBank/DDBJ databases">
        <authorList>
            <consortium name="NCBI Pathogen Detection Project"/>
        </authorList>
    </citation>
    <scope>NUCLEOTIDE SEQUENCE</scope>
    <source>
        <strain evidence="2">MA.03-3818</strain>
    </source>
</reference>
<dbReference type="AlphaFoldDB" id="A0A742ZKL5"/>
<comment type="caution">
    <text evidence="2">The sequence shown here is derived from an EMBL/GenBank/DDBJ whole genome shotgun (WGS) entry which is preliminary data.</text>
</comment>
<protein>
    <submittedName>
        <fullName evidence="2">Uncharacterized protein</fullName>
    </submittedName>
</protein>